<dbReference type="AlphaFoldDB" id="A0A4V1RJK6"/>
<accession>A0A4V1RJK6</accession>
<organism evidence="1 2">
    <name type="scientific">Nocardioides glacieisoli</name>
    <dbReference type="NCBI Taxonomy" id="1168730"/>
    <lineage>
        <taxon>Bacteria</taxon>
        <taxon>Bacillati</taxon>
        <taxon>Actinomycetota</taxon>
        <taxon>Actinomycetes</taxon>
        <taxon>Propionibacteriales</taxon>
        <taxon>Nocardioidaceae</taxon>
        <taxon>Nocardioides</taxon>
    </lineage>
</organism>
<dbReference type="RefSeq" id="WP_129477852.1">
    <property type="nucleotide sequence ID" value="NZ_SDWS01000008.1"/>
</dbReference>
<evidence type="ECO:0000313" key="1">
    <source>
        <dbReference type="EMBL" id="RYB89112.1"/>
    </source>
</evidence>
<dbReference type="Proteomes" id="UP000291838">
    <property type="component" value="Unassembled WGS sequence"/>
</dbReference>
<keyword evidence="2" id="KW-1185">Reference proteome</keyword>
<proteinExistence type="predicted"/>
<gene>
    <name evidence="1" type="ORF">EUA06_16615</name>
</gene>
<dbReference type="EMBL" id="SDWS01000008">
    <property type="protein sequence ID" value="RYB89112.1"/>
    <property type="molecule type" value="Genomic_DNA"/>
</dbReference>
<sequence length="144" mass="15862">MLEITGTTHQPSSIAQHRVDHFSGLALAIDANATLPIDNLLRTDWVLRNNYEASQARAFGACWWTHMTTGYSYFLNQSFLAALEPSVDASLSFEDCISGLRDVLSHLQSLSGDDHHHATDGMSLARARARFTASDVNGTRPTQE</sequence>
<comment type="caution">
    <text evidence="1">The sequence shown here is derived from an EMBL/GenBank/DDBJ whole genome shotgun (WGS) entry which is preliminary data.</text>
</comment>
<protein>
    <submittedName>
        <fullName evidence="1">Uncharacterized protein</fullName>
    </submittedName>
</protein>
<reference evidence="1 2" key="1">
    <citation type="submission" date="2019-01" db="EMBL/GenBank/DDBJ databases">
        <title>Novel species of Nocardioides.</title>
        <authorList>
            <person name="Liu Q."/>
            <person name="Xin Y.-H."/>
        </authorList>
    </citation>
    <scope>NUCLEOTIDE SEQUENCE [LARGE SCALE GENOMIC DNA]</scope>
    <source>
        <strain evidence="1 2">HLT3-15</strain>
    </source>
</reference>
<evidence type="ECO:0000313" key="2">
    <source>
        <dbReference type="Proteomes" id="UP000291838"/>
    </source>
</evidence>
<name>A0A4V1RJK6_9ACTN</name>